<dbReference type="EMBL" id="KN833688">
    <property type="protein sequence ID" value="KIK29907.1"/>
    <property type="molecule type" value="Genomic_DNA"/>
</dbReference>
<name>A0A0D0A636_9AGAM</name>
<dbReference type="GO" id="GO:0004497">
    <property type="term" value="F:monooxygenase activity"/>
    <property type="evidence" value="ECO:0007669"/>
    <property type="project" value="InterPro"/>
</dbReference>
<proteinExistence type="predicted"/>
<dbReference type="STRING" id="765257.A0A0D0A636"/>
<protein>
    <submittedName>
        <fullName evidence="1">Uncharacterized protein</fullName>
    </submittedName>
</protein>
<dbReference type="InterPro" id="IPR036396">
    <property type="entry name" value="Cyt_P450_sf"/>
</dbReference>
<accession>A0A0D0A636</accession>
<dbReference type="SUPFAM" id="SSF48264">
    <property type="entry name" value="Cytochrome P450"/>
    <property type="match status" value="1"/>
</dbReference>
<dbReference type="GO" id="GO:0020037">
    <property type="term" value="F:heme binding"/>
    <property type="evidence" value="ECO:0007669"/>
    <property type="project" value="InterPro"/>
</dbReference>
<dbReference type="Proteomes" id="UP000054018">
    <property type="component" value="Unassembled WGS sequence"/>
</dbReference>
<organism evidence="1 2">
    <name type="scientific">Pisolithus microcarpus 441</name>
    <dbReference type="NCBI Taxonomy" id="765257"/>
    <lineage>
        <taxon>Eukaryota</taxon>
        <taxon>Fungi</taxon>
        <taxon>Dikarya</taxon>
        <taxon>Basidiomycota</taxon>
        <taxon>Agaricomycotina</taxon>
        <taxon>Agaricomycetes</taxon>
        <taxon>Agaricomycetidae</taxon>
        <taxon>Boletales</taxon>
        <taxon>Sclerodermatineae</taxon>
        <taxon>Pisolithaceae</taxon>
        <taxon>Pisolithus</taxon>
    </lineage>
</organism>
<keyword evidence="2" id="KW-1185">Reference proteome</keyword>
<gene>
    <name evidence="1" type="ORF">PISMIDRAFT_445948</name>
</gene>
<dbReference type="Gene3D" id="1.10.630.10">
    <property type="entry name" value="Cytochrome P450"/>
    <property type="match status" value="1"/>
</dbReference>
<reference evidence="2" key="2">
    <citation type="submission" date="2015-01" db="EMBL/GenBank/DDBJ databases">
        <title>Evolutionary Origins and Diversification of the Mycorrhizal Mutualists.</title>
        <authorList>
            <consortium name="DOE Joint Genome Institute"/>
            <consortium name="Mycorrhizal Genomics Consortium"/>
            <person name="Kohler A."/>
            <person name="Kuo A."/>
            <person name="Nagy L.G."/>
            <person name="Floudas D."/>
            <person name="Copeland A."/>
            <person name="Barry K.W."/>
            <person name="Cichocki N."/>
            <person name="Veneault-Fourrey C."/>
            <person name="LaButti K."/>
            <person name="Lindquist E.A."/>
            <person name="Lipzen A."/>
            <person name="Lundell T."/>
            <person name="Morin E."/>
            <person name="Murat C."/>
            <person name="Riley R."/>
            <person name="Ohm R."/>
            <person name="Sun H."/>
            <person name="Tunlid A."/>
            <person name="Henrissat B."/>
            <person name="Grigoriev I.V."/>
            <person name="Hibbett D.S."/>
            <person name="Martin F."/>
        </authorList>
    </citation>
    <scope>NUCLEOTIDE SEQUENCE [LARGE SCALE GENOMIC DNA]</scope>
    <source>
        <strain evidence="2">441</strain>
    </source>
</reference>
<dbReference type="GO" id="GO:0005506">
    <property type="term" value="F:iron ion binding"/>
    <property type="evidence" value="ECO:0007669"/>
    <property type="project" value="InterPro"/>
</dbReference>
<dbReference type="Pfam" id="PF00067">
    <property type="entry name" value="p450"/>
    <property type="match status" value="1"/>
</dbReference>
<dbReference type="InterPro" id="IPR001128">
    <property type="entry name" value="Cyt_P450"/>
</dbReference>
<evidence type="ECO:0000313" key="2">
    <source>
        <dbReference type="Proteomes" id="UP000054018"/>
    </source>
</evidence>
<dbReference type="GO" id="GO:0016705">
    <property type="term" value="F:oxidoreductase activity, acting on paired donors, with incorporation or reduction of molecular oxygen"/>
    <property type="evidence" value="ECO:0007669"/>
    <property type="project" value="InterPro"/>
</dbReference>
<evidence type="ECO:0000313" key="1">
    <source>
        <dbReference type="EMBL" id="KIK29907.1"/>
    </source>
</evidence>
<dbReference type="AlphaFoldDB" id="A0A0D0A636"/>
<dbReference type="HOGENOM" id="CLU_1533175_0_0_1"/>
<sequence>MILVLGRTVNPRCGDIRHLCSVALKFAHQLLAQVFPLLLYVPIARVELFNDMNQTLEGVSRKFLERSKGEKEAGVVDGKDDKSIIGVLIKAKDAGADVQLTIEGILAQMKLFITAGYETTSGNCICARAGIFCYIVTSLTMTWALLELGIPTYILRATHRAAGFWLGPDVRSTYQ</sequence>
<dbReference type="OrthoDB" id="1470350at2759"/>
<reference evidence="1 2" key="1">
    <citation type="submission" date="2014-04" db="EMBL/GenBank/DDBJ databases">
        <authorList>
            <consortium name="DOE Joint Genome Institute"/>
            <person name="Kuo A."/>
            <person name="Kohler A."/>
            <person name="Costa M.D."/>
            <person name="Nagy L.G."/>
            <person name="Floudas D."/>
            <person name="Copeland A."/>
            <person name="Barry K.W."/>
            <person name="Cichocki N."/>
            <person name="Veneault-Fourrey C."/>
            <person name="LaButti K."/>
            <person name="Lindquist E.A."/>
            <person name="Lipzen A."/>
            <person name="Lundell T."/>
            <person name="Morin E."/>
            <person name="Murat C."/>
            <person name="Sun H."/>
            <person name="Tunlid A."/>
            <person name="Henrissat B."/>
            <person name="Grigoriev I.V."/>
            <person name="Hibbett D.S."/>
            <person name="Martin F."/>
            <person name="Nordberg H.P."/>
            <person name="Cantor M.N."/>
            <person name="Hua S.X."/>
        </authorList>
    </citation>
    <scope>NUCLEOTIDE SEQUENCE [LARGE SCALE GENOMIC DNA]</scope>
    <source>
        <strain evidence="1 2">441</strain>
    </source>
</reference>